<dbReference type="Pfam" id="PF00482">
    <property type="entry name" value="T2SSF"/>
    <property type="match status" value="2"/>
</dbReference>
<keyword evidence="7 10" id="KW-1133">Transmembrane helix</keyword>
<dbReference type="HOGENOM" id="CLU_035032_2_1_11"/>
<keyword evidence="8 10" id="KW-0472">Membrane</keyword>
<protein>
    <submittedName>
        <fullName evidence="13">Type II secretion system F family protein</fullName>
    </submittedName>
    <submittedName>
        <fullName evidence="12">Type II secretory pathway component PulF</fullName>
    </submittedName>
</protein>
<evidence type="ECO:0000256" key="6">
    <source>
        <dbReference type="ARBA" id="ARBA00022692"/>
    </source>
</evidence>
<organism evidence="12 14">
    <name type="scientific">Rubrobacter radiotolerans</name>
    <name type="common">Arthrobacter radiotolerans</name>
    <dbReference type="NCBI Taxonomy" id="42256"/>
    <lineage>
        <taxon>Bacteria</taxon>
        <taxon>Bacillati</taxon>
        <taxon>Actinomycetota</taxon>
        <taxon>Rubrobacteria</taxon>
        <taxon>Rubrobacterales</taxon>
        <taxon>Rubrobacteraceae</taxon>
        <taxon>Rubrobacter</taxon>
    </lineage>
</organism>
<dbReference type="GO" id="GO:0009306">
    <property type="term" value="P:protein secretion"/>
    <property type="evidence" value="ECO:0007669"/>
    <property type="project" value="InterPro"/>
</dbReference>
<name>A0A023X1S6_RUBRA</name>
<evidence type="ECO:0000256" key="1">
    <source>
        <dbReference type="ARBA" id="ARBA00004429"/>
    </source>
</evidence>
<evidence type="ECO:0000313" key="14">
    <source>
        <dbReference type="Proteomes" id="UP000025229"/>
    </source>
</evidence>
<dbReference type="Proteomes" id="UP001281130">
    <property type="component" value="Unassembled WGS sequence"/>
</dbReference>
<dbReference type="AlphaFoldDB" id="A0A023X1S6"/>
<sequence length="403" mass="44198">MATFTYKARDRRGNVLEDTIEGNNVGSVAATLRSEGLLVIDVKEQGVGQKDILEPFKKVRLTDLVVFSRQFATMINAGLPIVRALRALTEQTQNRKLRVALDAIRIDVESGYSLSDAMEKHPEIFSRLYIEMVRAGEIGGVLDTVLLRLATQLEKDQELRRKVKSAMTYPTVVLILALITGVGMLVFIVPIFARMFTDLGGTLPLPTRIAIGISNVLTSPFGLLIGVAAAAGVYAFLRWIRTENGRKVWGRFVLRIPAKIGDIVQKGAMARFARTLSSLGSAGVPILQALEITANASGNYVIESALLRSRDAVREGRPLHAPLEREPVFPVMVTRMLAVGEETGETEEMLEKIADFYESEVDASVKALTSIIEPLMIVVVGAIVGGIIIAMYLPMFKIFELIE</sequence>
<comment type="similarity">
    <text evidence="2 9">Belongs to the GSP F family.</text>
</comment>
<accession>A0A023X1S6</accession>
<keyword evidence="3 9" id="KW-0813">Transport</keyword>
<evidence type="ECO:0000313" key="13">
    <source>
        <dbReference type="EMBL" id="MDX5893556.1"/>
    </source>
</evidence>
<dbReference type="KEGG" id="rrd:RradSPS_0863"/>
<evidence type="ECO:0000256" key="9">
    <source>
        <dbReference type="RuleBase" id="RU003923"/>
    </source>
</evidence>
<dbReference type="Proteomes" id="UP000025229">
    <property type="component" value="Chromosome"/>
</dbReference>
<feature type="domain" description="Type II secretion system protein GspF" evidence="11">
    <location>
        <begin position="67"/>
        <end position="190"/>
    </location>
</feature>
<dbReference type="InterPro" id="IPR018076">
    <property type="entry name" value="T2SS_GspF_dom"/>
</dbReference>
<comment type="subcellular location">
    <subcellularLocation>
        <location evidence="1">Cell inner membrane</location>
        <topology evidence="1">Multi-pass membrane protein</topology>
    </subcellularLocation>
    <subcellularLocation>
        <location evidence="9">Cell membrane</location>
        <topology evidence="9">Multi-pass membrane protein</topology>
    </subcellularLocation>
</comment>
<dbReference type="PANTHER" id="PTHR30012:SF0">
    <property type="entry name" value="TYPE II SECRETION SYSTEM PROTEIN F-RELATED"/>
    <property type="match status" value="1"/>
</dbReference>
<evidence type="ECO:0000256" key="5">
    <source>
        <dbReference type="ARBA" id="ARBA00022519"/>
    </source>
</evidence>
<keyword evidence="6 9" id="KW-0812">Transmembrane</keyword>
<dbReference type="PATRIC" id="fig|42256.3.peg.874"/>
<keyword evidence="14" id="KW-1185">Reference proteome</keyword>
<evidence type="ECO:0000256" key="4">
    <source>
        <dbReference type="ARBA" id="ARBA00022475"/>
    </source>
</evidence>
<evidence type="ECO:0000259" key="11">
    <source>
        <dbReference type="Pfam" id="PF00482"/>
    </source>
</evidence>
<dbReference type="Gene3D" id="1.20.81.30">
    <property type="entry name" value="Type II secretion system (T2SS), domain F"/>
    <property type="match status" value="2"/>
</dbReference>
<keyword evidence="5" id="KW-0997">Cell inner membrane</keyword>
<feature type="transmembrane region" description="Helical" evidence="10">
    <location>
        <begin position="169"/>
        <end position="193"/>
    </location>
</feature>
<evidence type="ECO:0000256" key="10">
    <source>
        <dbReference type="SAM" id="Phobius"/>
    </source>
</evidence>
<dbReference type="PANTHER" id="PTHR30012">
    <property type="entry name" value="GENERAL SECRETION PATHWAY PROTEIN"/>
    <property type="match status" value="1"/>
</dbReference>
<evidence type="ECO:0000313" key="12">
    <source>
        <dbReference type="EMBL" id="AHY46146.1"/>
    </source>
</evidence>
<evidence type="ECO:0000256" key="3">
    <source>
        <dbReference type="ARBA" id="ARBA00022448"/>
    </source>
</evidence>
<dbReference type="EMBL" id="CP007514">
    <property type="protein sequence ID" value="AHY46146.1"/>
    <property type="molecule type" value="Genomic_DNA"/>
</dbReference>
<evidence type="ECO:0000256" key="2">
    <source>
        <dbReference type="ARBA" id="ARBA00005745"/>
    </source>
</evidence>
<dbReference type="GO" id="GO:0005886">
    <property type="term" value="C:plasma membrane"/>
    <property type="evidence" value="ECO:0007669"/>
    <property type="project" value="UniProtKB-SubCell"/>
</dbReference>
<dbReference type="InterPro" id="IPR001992">
    <property type="entry name" value="T2SS_GspF/T4SS_PilC_CS"/>
</dbReference>
<feature type="transmembrane region" description="Helical" evidence="10">
    <location>
        <begin position="375"/>
        <end position="393"/>
    </location>
</feature>
<dbReference type="PROSITE" id="PS00874">
    <property type="entry name" value="T2SP_F"/>
    <property type="match status" value="1"/>
</dbReference>
<gene>
    <name evidence="12" type="ORF">RradSPS_0863</name>
    <name evidence="13" type="ORF">SIL72_05875</name>
</gene>
<reference evidence="12 14" key="1">
    <citation type="submission" date="2014-03" db="EMBL/GenBank/DDBJ databases">
        <title>Complete genome sequence of the Radio-Resistant Rubrobacter radiotolerans RSPS-4.</title>
        <authorList>
            <person name="Egas C.C."/>
            <person name="Barroso C.C."/>
            <person name="Froufe H.J.C."/>
            <person name="Pacheco J.J."/>
            <person name="Albuquerque L.L."/>
            <person name="da Costa M.M.S."/>
        </authorList>
    </citation>
    <scope>NUCLEOTIDE SEQUENCE [LARGE SCALE GENOMIC DNA]</scope>
    <source>
        <strain evidence="12 14">RSPS-4</strain>
    </source>
</reference>
<dbReference type="FunFam" id="1.20.81.30:FF:000001">
    <property type="entry name" value="Type II secretion system protein F"/>
    <property type="match status" value="2"/>
</dbReference>
<evidence type="ECO:0000256" key="7">
    <source>
        <dbReference type="ARBA" id="ARBA00022989"/>
    </source>
</evidence>
<dbReference type="eggNOG" id="COG1459">
    <property type="taxonomic scope" value="Bacteria"/>
</dbReference>
<feature type="transmembrane region" description="Helical" evidence="10">
    <location>
        <begin position="213"/>
        <end position="237"/>
    </location>
</feature>
<feature type="domain" description="Type II secretion system protein GspF" evidence="11">
    <location>
        <begin position="272"/>
        <end position="394"/>
    </location>
</feature>
<dbReference type="PRINTS" id="PR00812">
    <property type="entry name" value="BCTERIALGSPF"/>
</dbReference>
<dbReference type="OrthoDB" id="9805682at2"/>
<dbReference type="InterPro" id="IPR003004">
    <property type="entry name" value="GspF/PilC"/>
</dbReference>
<dbReference type="InterPro" id="IPR042094">
    <property type="entry name" value="T2SS_GspF_sf"/>
</dbReference>
<dbReference type="STRING" id="42256.RradSPS_0863"/>
<reference evidence="13" key="2">
    <citation type="submission" date="2023-11" db="EMBL/GenBank/DDBJ databases">
        <title>MicrobeMod: A computational toolkit for identifying prokaryotic methylation and restriction-modification with nanopore sequencing.</title>
        <authorList>
            <person name="Crits-Christoph A."/>
            <person name="Kang S.C."/>
            <person name="Lee H."/>
            <person name="Ostrov N."/>
        </authorList>
    </citation>
    <scope>NUCLEOTIDE SEQUENCE</scope>
    <source>
        <strain evidence="13">ATCC 51242</strain>
    </source>
</reference>
<keyword evidence="4" id="KW-1003">Cell membrane</keyword>
<proteinExistence type="inferred from homology"/>
<dbReference type="RefSeq" id="WP_038680946.1">
    <property type="nucleotide sequence ID" value="NZ_CP007514.1"/>
</dbReference>
<dbReference type="EMBL" id="JAWXXX010000001">
    <property type="protein sequence ID" value="MDX5893556.1"/>
    <property type="molecule type" value="Genomic_DNA"/>
</dbReference>
<evidence type="ECO:0000256" key="8">
    <source>
        <dbReference type="ARBA" id="ARBA00023136"/>
    </source>
</evidence>